<protein>
    <submittedName>
        <fullName evidence="1">Uncharacterized protein</fullName>
    </submittedName>
</protein>
<feature type="non-terminal residue" evidence="1">
    <location>
        <position position="224"/>
    </location>
</feature>
<accession>A0A9P6ZWW6</accession>
<evidence type="ECO:0000313" key="2">
    <source>
        <dbReference type="Proteomes" id="UP000714275"/>
    </source>
</evidence>
<organism evidence="1 2">
    <name type="scientific">Suillus placidus</name>
    <dbReference type="NCBI Taxonomy" id="48579"/>
    <lineage>
        <taxon>Eukaryota</taxon>
        <taxon>Fungi</taxon>
        <taxon>Dikarya</taxon>
        <taxon>Basidiomycota</taxon>
        <taxon>Agaricomycotina</taxon>
        <taxon>Agaricomycetes</taxon>
        <taxon>Agaricomycetidae</taxon>
        <taxon>Boletales</taxon>
        <taxon>Suillineae</taxon>
        <taxon>Suillaceae</taxon>
        <taxon>Suillus</taxon>
    </lineage>
</organism>
<proteinExistence type="predicted"/>
<dbReference type="EMBL" id="JABBWD010000016">
    <property type="protein sequence ID" value="KAG1778207.1"/>
    <property type="molecule type" value="Genomic_DNA"/>
</dbReference>
<sequence>AYNSLIKLKQTTVYETSSEEDPEEGFEEQIDTAISLLESKLEGPEFFTFSSMNATNLTEFKIMFTGHLRLKPNLNELVAATTSLGQNELWSSTNLYRQLLLLESLVPKTTEATARAWIDAFFFRASAMLPSNKAMILNMEHVVPATTISPWSLRTIGGFIDYTAIVADECDARKSLFLTSPRLEYLRTLPMPSGFFVKEAKIYNISDHIAQAVCEMYACGKYLQ</sequence>
<reference evidence="1" key="1">
    <citation type="journal article" date="2020" name="New Phytol.">
        <title>Comparative genomics reveals dynamic genome evolution in host specialist ectomycorrhizal fungi.</title>
        <authorList>
            <person name="Lofgren L.A."/>
            <person name="Nguyen N.H."/>
            <person name="Vilgalys R."/>
            <person name="Ruytinx J."/>
            <person name="Liao H.L."/>
            <person name="Branco S."/>
            <person name="Kuo A."/>
            <person name="LaButti K."/>
            <person name="Lipzen A."/>
            <person name="Andreopoulos W."/>
            <person name="Pangilinan J."/>
            <person name="Riley R."/>
            <person name="Hundley H."/>
            <person name="Na H."/>
            <person name="Barry K."/>
            <person name="Grigoriev I.V."/>
            <person name="Stajich J.E."/>
            <person name="Kennedy P.G."/>
        </authorList>
    </citation>
    <scope>NUCLEOTIDE SEQUENCE</scope>
    <source>
        <strain evidence="1">DOB743</strain>
    </source>
</reference>
<dbReference type="OrthoDB" id="2691331at2759"/>
<comment type="caution">
    <text evidence="1">The sequence shown here is derived from an EMBL/GenBank/DDBJ whole genome shotgun (WGS) entry which is preliminary data.</text>
</comment>
<name>A0A9P6ZWW6_9AGAM</name>
<dbReference type="Proteomes" id="UP000714275">
    <property type="component" value="Unassembled WGS sequence"/>
</dbReference>
<keyword evidence="2" id="KW-1185">Reference proteome</keyword>
<evidence type="ECO:0000313" key="1">
    <source>
        <dbReference type="EMBL" id="KAG1778207.1"/>
    </source>
</evidence>
<dbReference type="AlphaFoldDB" id="A0A9P6ZWW6"/>
<gene>
    <name evidence="1" type="ORF">EV702DRAFT_1094733</name>
</gene>